<keyword evidence="2" id="KW-1185">Reference proteome</keyword>
<reference evidence="1" key="1">
    <citation type="submission" date="2023-06" db="EMBL/GenBank/DDBJ databases">
        <authorList>
            <consortium name="Lawrence Berkeley National Laboratory"/>
            <person name="Ahrendt S."/>
            <person name="Sahu N."/>
            <person name="Indic B."/>
            <person name="Wong-Bajracharya J."/>
            <person name="Merenyi Z."/>
            <person name="Ke H.-M."/>
            <person name="Monk M."/>
            <person name="Kocsube S."/>
            <person name="Drula E."/>
            <person name="Lipzen A."/>
            <person name="Balint B."/>
            <person name="Henrissat B."/>
            <person name="Andreopoulos B."/>
            <person name="Martin F.M."/>
            <person name="Harder C.B."/>
            <person name="Rigling D."/>
            <person name="Ford K.L."/>
            <person name="Foster G.D."/>
            <person name="Pangilinan J."/>
            <person name="Papanicolaou A."/>
            <person name="Barry K."/>
            <person name="LaButti K."/>
            <person name="Viragh M."/>
            <person name="Koriabine M."/>
            <person name="Yan M."/>
            <person name="Riley R."/>
            <person name="Champramary S."/>
            <person name="Plett K.L."/>
            <person name="Tsai I.J."/>
            <person name="Slot J."/>
            <person name="Sipos G."/>
            <person name="Plett J."/>
            <person name="Nagy L.G."/>
            <person name="Grigoriev I.V."/>
        </authorList>
    </citation>
    <scope>NUCLEOTIDE SEQUENCE</scope>
    <source>
        <strain evidence="1">ICMP 16352</strain>
    </source>
</reference>
<evidence type="ECO:0000313" key="2">
    <source>
        <dbReference type="Proteomes" id="UP001175227"/>
    </source>
</evidence>
<comment type="caution">
    <text evidence="1">The sequence shown here is derived from an EMBL/GenBank/DDBJ whole genome shotgun (WGS) entry which is preliminary data.</text>
</comment>
<accession>A0AA39PJV2</accession>
<dbReference type="AlphaFoldDB" id="A0AA39PJV2"/>
<evidence type="ECO:0000313" key="1">
    <source>
        <dbReference type="EMBL" id="KAK0485628.1"/>
    </source>
</evidence>
<name>A0AA39PJV2_9AGAR</name>
<proteinExistence type="predicted"/>
<dbReference type="EMBL" id="JAUEPR010000004">
    <property type="protein sequence ID" value="KAK0485628.1"/>
    <property type="molecule type" value="Genomic_DNA"/>
</dbReference>
<protein>
    <submittedName>
        <fullName evidence="1">Uncharacterized protein</fullName>
    </submittedName>
</protein>
<sequence length="157" mass="17814">MSSFVFNVVSPAELTSTQLDVVVGVAVRAYNASRSWACNFQYNRVIYGSFFGAVTRALLLEGKIWPEVLNGRIVGVLKVFGPGNKWSAPWDSMMPLLTCRRIQKISGRTFMDHRSKNFLMELWEKLQAIQDKIQGQTVMAGFVKEESYPLFELKKTP</sequence>
<organism evidence="1 2">
    <name type="scientific">Armillaria novae-zelandiae</name>
    <dbReference type="NCBI Taxonomy" id="153914"/>
    <lineage>
        <taxon>Eukaryota</taxon>
        <taxon>Fungi</taxon>
        <taxon>Dikarya</taxon>
        <taxon>Basidiomycota</taxon>
        <taxon>Agaricomycotina</taxon>
        <taxon>Agaricomycetes</taxon>
        <taxon>Agaricomycetidae</taxon>
        <taxon>Agaricales</taxon>
        <taxon>Marasmiineae</taxon>
        <taxon>Physalacriaceae</taxon>
        <taxon>Armillaria</taxon>
    </lineage>
</organism>
<gene>
    <name evidence="1" type="ORF">IW261DRAFT_1415594</name>
</gene>
<dbReference type="Proteomes" id="UP001175227">
    <property type="component" value="Unassembled WGS sequence"/>
</dbReference>